<evidence type="ECO:0000256" key="3">
    <source>
        <dbReference type="ARBA" id="ARBA00022679"/>
    </source>
</evidence>
<evidence type="ECO:0000256" key="6">
    <source>
        <dbReference type="RuleBase" id="RU004466"/>
    </source>
</evidence>
<dbReference type="RefSeq" id="WP_313718777.1">
    <property type="nucleotide sequence ID" value="NZ_CP134876.1"/>
</dbReference>
<dbReference type="InterPro" id="IPR000092">
    <property type="entry name" value="Polyprenyl_synt"/>
</dbReference>
<dbReference type="SUPFAM" id="SSF48576">
    <property type="entry name" value="Terpenoid synthases"/>
    <property type="match status" value="1"/>
</dbReference>
<dbReference type="SFLD" id="SFLDS00005">
    <property type="entry name" value="Isoprenoid_Synthase_Type_I"/>
    <property type="match status" value="1"/>
</dbReference>
<proteinExistence type="inferred from homology"/>
<keyword evidence="5" id="KW-0460">Magnesium</keyword>
<dbReference type="CDD" id="cd00685">
    <property type="entry name" value="Trans_IPPS_HT"/>
    <property type="match status" value="1"/>
</dbReference>
<keyword evidence="3 6" id="KW-0808">Transferase</keyword>
<keyword evidence="8" id="KW-1185">Reference proteome</keyword>
<evidence type="ECO:0000256" key="4">
    <source>
        <dbReference type="ARBA" id="ARBA00022723"/>
    </source>
</evidence>
<sequence>MTVTVAPTDAALLRGRFDAALAAFLHERRPGRPDDDGTAAVHAVLRRFVLAGGKRLRPLFCYWGWRGFGGTDGSPIVVAAAALELFHAFALIHDDILDRSDRRRGRPTVHRVFAEWHARSGWQGDPEAYGRQAALLCGDLCAAWSGQMFHGCGLDTERLRRGHAVFARMRAEVIAGEYLDVVAAAGDGSVESALAVVRLKTARYTVTRPVQLGAALAGADPDVVAALAGFGDPLGDAFQLRDDLLGVFGDPAVTGKSNLDDLREGKPTVLMALARAAAGPAGVARLRALVGDPALDPAGAAEVRAIVEASGARATVERMIRSRADAALAALDGLPLAEPARTALAELAARAVDRRR</sequence>
<comment type="similarity">
    <text evidence="2 6">Belongs to the FPP/GGPP synthase family.</text>
</comment>
<keyword evidence="4" id="KW-0479">Metal-binding</keyword>
<dbReference type="InterPro" id="IPR008949">
    <property type="entry name" value="Isoprenoid_synthase_dom_sf"/>
</dbReference>
<dbReference type="PROSITE" id="PS00444">
    <property type="entry name" value="POLYPRENYL_SYNTHASE_2"/>
    <property type="match status" value="1"/>
</dbReference>
<dbReference type="InterPro" id="IPR033749">
    <property type="entry name" value="Polyprenyl_synt_CS"/>
</dbReference>
<evidence type="ECO:0000313" key="7">
    <source>
        <dbReference type="EMBL" id="WNM37242.1"/>
    </source>
</evidence>
<gene>
    <name evidence="7" type="ORF">RMN56_18885</name>
</gene>
<dbReference type="PANTHER" id="PTHR12001">
    <property type="entry name" value="GERANYLGERANYL PYROPHOSPHATE SYNTHASE"/>
    <property type="match status" value="1"/>
</dbReference>
<dbReference type="Gene3D" id="1.10.600.10">
    <property type="entry name" value="Farnesyl Diphosphate Synthase"/>
    <property type="match status" value="1"/>
</dbReference>
<evidence type="ECO:0000256" key="2">
    <source>
        <dbReference type="ARBA" id="ARBA00006706"/>
    </source>
</evidence>
<name>A0ABY9ZQT2_9ACTN</name>
<dbReference type="PANTHER" id="PTHR12001:SF85">
    <property type="entry name" value="SHORT CHAIN ISOPRENYL DIPHOSPHATE SYNTHASE"/>
    <property type="match status" value="1"/>
</dbReference>
<dbReference type="EMBL" id="CP134876">
    <property type="protein sequence ID" value="WNM37242.1"/>
    <property type="molecule type" value="Genomic_DNA"/>
</dbReference>
<reference evidence="7 8" key="1">
    <citation type="submission" date="2023-09" db="EMBL/GenBank/DDBJ databases">
        <title>Micromonospora halotolerans DSM 45598 genome sequence.</title>
        <authorList>
            <person name="Mo P."/>
        </authorList>
    </citation>
    <scope>NUCLEOTIDE SEQUENCE [LARGE SCALE GENOMIC DNA]</scope>
    <source>
        <strain evidence="7 8">DSM 45598</strain>
    </source>
</reference>
<protein>
    <submittedName>
        <fullName evidence="7">Polyprenyl synthetase family protein</fullName>
    </submittedName>
</protein>
<evidence type="ECO:0000313" key="8">
    <source>
        <dbReference type="Proteomes" id="UP001303001"/>
    </source>
</evidence>
<dbReference type="PROSITE" id="PS00723">
    <property type="entry name" value="POLYPRENYL_SYNTHASE_1"/>
    <property type="match status" value="1"/>
</dbReference>
<accession>A0ABY9ZQT2</accession>
<dbReference type="Proteomes" id="UP001303001">
    <property type="component" value="Chromosome"/>
</dbReference>
<evidence type="ECO:0000256" key="1">
    <source>
        <dbReference type="ARBA" id="ARBA00001946"/>
    </source>
</evidence>
<dbReference type="Pfam" id="PF00348">
    <property type="entry name" value="polyprenyl_synt"/>
    <property type="match status" value="1"/>
</dbReference>
<comment type="cofactor">
    <cofactor evidence="1">
        <name>Mg(2+)</name>
        <dbReference type="ChEBI" id="CHEBI:18420"/>
    </cofactor>
</comment>
<organism evidence="7 8">
    <name type="scientific">Micromonospora halotolerans</name>
    <dbReference type="NCBI Taxonomy" id="709879"/>
    <lineage>
        <taxon>Bacteria</taxon>
        <taxon>Bacillati</taxon>
        <taxon>Actinomycetota</taxon>
        <taxon>Actinomycetes</taxon>
        <taxon>Micromonosporales</taxon>
        <taxon>Micromonosporaceae</taxon>
        <taxon>Micromonospora</taxon>
    </lineage>
</organism>
<evidence type="ECO:0000256" key="5">
    <source>
        <dbReference type="ARBA" id="ARBA00022842"/>
    </source>
</evidence>